<sequence length="123" mass="13243">MIHLITTSQFDANNSACPQKYTNDDGGYCSEPIGPIPDMPTLEDSRCTVYCEKSVCFHCGNEKLYDDSGCLERQGESKLIKGKDVTTTSSQSWTVGGAIDGGAGVSGDEDFDPARIVLPLRTL</sequence>
<evidence type="ECO:0000313" key="1">
    <source>
        <dbReference type="EMBL" id="QBZ57847.1"/>
    </source>
</evidence>
<name>A0A4P7N5L3_PYROR</name>
<organism evidence="1 2">
    <name type="scientific">Pyricularia oryzae</name>
    <name type="common">Rice blast fungus</name>
    <name type="synonym">Magnaporthe oryzae</name>
    <dbReference type="NCBI Taxonomy" id="318829"/>
    <lineage>
        <taxon>Eukaryota</taxon>
        <taxon>Fungi</taxon>
        <taxon>Dikarya</taxon>
        <taxon>Ascomycota</taxon>
        <taxon>Pezizomycotina</taxon>
        <taxon>Sordariomycetes</taxon>
        <taxon>Sordariomycetidae</taxon>
        <taxon>Magnaporthales</taxon>
        <taxon>Pyriculariaceae</taxon>
        <taxon>Pyricularia</taxon>
    </lineage>
</organism>
<reference evidence="1 2" key="1">
    <citation type="journal article" date="2019" name="Mol. Biol. Evol.">
        <title>Blast fungal genomes show frequent chromosomal changes, gene gains and losses, and effector gene turnover.</title>
        <authorList>
            <person name="Gomez Luciano L.B."/>
            <person name="Jason Tsai I."/>
            <person name="Chuma I."/>
            <person name="Tosa Y."/>
            <person name="Chen Y.H."/>
            <person name="Li J.Y."/>
            <person name="Li M.Y."/>
            <person name="Jade Lu M.Y."/>
            <person name="Nakayashiki H."/>
            <person name="Li W.H."/>
        </authorList>
    </citation>
    <scope>NUCLEOTIDE SEQUENCE [LARGE SCALE GENOMIC DNA]</scope>
    <source>
        <strain evidence="1">MZ5-1-6</strain>
    </source>
</reference>
<protein>
    <submittedName>
        <fullName evidence="1">Uncharacterized protein</fullName>
    </submittedName>
</protein>
<dbReference type="AlphaFoldDB" id="A0A4P7N5L3"/>
<accession>A0A4P7N5L3</accession>
<proteinExistence type="predicted"/>
<dbReference type="Proteomes" id="UP000294847">
    <property type="component" value="Chromosome 3"/>
</dbReference>
<gene>
    <name evidence="1" type="ORF">PoMZ_02782</name>
</gene>
<dbReference type="EMBL" id="CP034206">
    <property type="protein sequence ID" value="QBZ57847.1"/>
    <property type="molecule type" value="Genomic_DNA"/>
</dbReference>
<evidence type="ECO:0000313" key="2">
    <source>
        <dbReference type="Proteomes" id="UP000294847"/>
    </source>
</evidence>